<dbReference type="InterPro" id="IPR029058">
    <property type="entry name" value="AB_hydrolase_fold"/>
</dbReference>
<dbReference type="InterPro" id="IPR003140">
    <property type="entry name" value="PLipase/COase/thioEstase"/>
</dbReference>
<dbReference type="SUPFAM" id="SSF53474">
    <property type="entry name" value="alpha/beta-Hydrolases"/>
    <property type="match status" value="1"/>
</dbReference>
<proteinExistence type="inferred from homology"/>
<feature type="domain" description="Phospholipase/carboxylesterase/thioesterase" evidence="3">
    <location>
        <begin position="19"/>
        <end position="210"/>
    </location>
</feature>
<dbReference type="PANTHER" id="PTHR10655">
    <property type="entry name" value="LYSOPHOSPHOLIPASE-RELATED"/>
    <property type="match status" value="1"/>
</dbReference>
<dbReference type="Gene3D" id="3.40.50.1820">
    <property type="entry name" value="alpha/beta hydrolase"/>
    <property type="match status" value="1"/>
</dbReference>
<accession>A0ABS7F722</accession>
<evidence type="ECO:0000313" key="5">
    <source>
        <dbReference type="Proteomes" id="UP001519924"/>
    </source>
</evidence>
<keyword evidence="5" id="KW-1185">Reference proteome</keyword>
<evidence type="ECO:0000256" key="1">
    <source>
        <dbReference type="ARBA" id="ARBA00006499"/>
    </source>
</evidence>
<evidence type="ECO:0000259" key="3">
    <source>
        <dbReference type="Pfam" id="PF02230"/>
    </source>
</evidence>
<organism evidence="4 5">
    <name type="scientific">Caldovatus aquaticus</name>
    <dbReference type="NCBI Taxonomy" id="2865671"/>
    <lineage>
        <taxon>Bacteria</taxon>
        <taxon>Pseudomonadati</taxon>
        <taxon>Pseudomonadota</taxon>
        <taxon>Alphaproteobacteria</taxon>
        <taxon>Acetobacterales</taxon>
        <taxon>Roseomonadaceae</taxon>
        <taxon>Caldovatus</taxon>
    </lineage>
</organism>
<keyword evidence="2" id="KW-0378">Hydrolase</keyword>
<evidence type="ECO:0000313" key="4">
    <source>
        <dbReference type="EMBL" id="MBW8270621.1"/>
    </source>
</evidence>
<dbReference type="PANTHER" id="PTHR10655:SF17">
    <property type="entry name" value="LYSOPHOSPHOLIPASE-LIKE PROTEIN 1"/>
    <property type="match status" value="1"/>
</dbReference>
<name>A0ABS7F722_9PROT</name>
<protein>
    <submittedName>
        <fullName evidence="4">Prolyl oligopeptidase family serine peptidase</fullName>
    </submittedName>
</protein>
<dbReference type="RefSeq" id="WP_220118406.1">
    <property type="nucleotide sequence ID" value="NZ_JAHZUY010000046.1"/>
</dbReference>
<evidence type="ECO:0000256" key="2">
    <source>
        <dbReference type="ARBA" id="ARBA00022801"/>
    </source>
</evidence>
<gene>
    <name evidence="4" type="ORF">K1J50_14145</name>
</gene>
<dbReference type="Proteomes" id="UP001519924">
    <property type="component" value="Unassembled WGS sequence"/>
</dbReference>
<reference evidence="4 5" key="1">
    <citation type="submission" date="2021-08" db="EMBL/GenBank/DDBJ databases">
        <title>Caldovatus sediminis gen. nov., sp. nov., a moderately thermophilic bacterium isolated from a hot spring.</title>
        <authorList>
            <person name="Hu C.-J."/>
            <person name="Li W.-J."/>
            <person name="Xian W.-D."/>
        </authorList>
    </citation>
    <scope>NUCLEOTIDE SEQUENCE [LARGE SCALE GENOMIC DNA]</scope>
    <source>
        <strain evidence="4 5">SYSU G05006</strain>
    </source>
</reference>
<dbReference type="EMBL" id="JAHZUY010000046">
    <property type="protein sequence ID" value="MBW8270621.1"/>
    <property type="molecule type" value="Genomic_DNA"/>
</dbReference>
<sequence length="224" mass="23340">MADPQQLDGPRWGPRSGGAPRQLVVLLHGVGADGHDLIGLAPRWSQAVPEAAFVAPHAPFPCEGAPFGWQWFGIEDRTPARLEAGVRLAAAVLERFLAAELARHGLPPAAPLALMGFSQGAMTALFAGLRRRPPPAAILAYSGALLAPESLAVERAGRPPVLLVHGEADETVPAAASRAAEQALRAAGVPVEAYYAPRLGHGIDEAGLALGALFLQRAFSVTAR</sequence>
<comment type="caution">
    <text evidence="4">The sequence shown here is derived from an EMBL/GenBank/DDBJ whole genome shotgun (WGS) entry which is preliminary data.</text>
</comment>
<comment type="similarity">
    <text evidence="1">Belongs to the AB hydrolase superfamily. AB hydrolase 2 family.</text>
</comment>
<dbReference type="InterPro" id="IPR050565">
    <property type="entry name" value="LYPA1-2/EST-like"/>
</dbReference>
<dbReference type="Pfam" id="PF02230">
    <property type="entry name" value="Abhydrolase_2"/>
    <property type="match status" value="1"/>
</dbReference>